<feature type="domain" description="PHB de-polymerase C-terminal" evidence="2">
    <location>
        <begin position="205"/>
        <end position="405"/>
    </location>
</feature>
<dbReference type="NCBIfam" id="TIGR01849">
    <property type="entry name" value="PHB_depoly_PhaZ"/>
    <property type="match status" value="1"/>
</dbReference>
<dbReference type="Gene3D" id="3.40.50.1820">
    <property type="entry name" value="alpha/beta hydrolase"/>
    <property type="match status" value="1"/>
</dbReference>
<reference evidence="3 4" key="1">
    <citation type="submission" date="2019-09" db="EMBL/GenBank/DDBJ databases">
        <title>Genome sequence of Roseospira marina, one of the more divergent members of the non-sulfur purple photosynthetic bacterial family, the Rhodospirillaceae.</title>
        <authorList>
            <person name="Meyer T."/>
            <person name="Kyndt J."/>
        </authorList>
    </citation>
    <scope>NUCLEOTIDE SEQUENCE [LARGE SCALE GENOMIC DNA]</scope>
    <source>
        <strain evidence="3 4">DSM 15113</strain>
    </source>
</reference>
<evidence type="ECO:0000259" key="2">
    <source>
        <dbReference type="Pfam" id="PF06850"/>
    </source>
</evidence>
<comment type="caution">
    <text evidence="3">The sequence shown here is derived from an EMBL/GenBank/DDBJ whole genome shotgun (WGS) entry which is preliminary data.</text>
</comment>
<feature type="region of interest" description="Disordered" evidence="1">
    <location>
        <begin position="431"/>
        <end position="479"/>
    </location>
</feature>
<dbReference type="PANTHER" id="PTHR36837">
    <property type="entry name" value="POLY(3-HYDROXYALKANOATE) POLYMERASE SUBUNIT PHAC"/>
    <property type="match status" value="1"/>
</dbReference>
<dbReference type="InterPro" id="IPR029058">
    <property type="entry name" value="AB_hydrolase_fold"/>
</dbReference>
<dbReference type="AlphaFoldDB" id="A0A5M6ICI6"/>
<evidence type="ECO:0000313" key="4">
    <source>
        <dbReference type="Proteomes" id="UP000324065"/>
    </source>
</evidence>
<keyword evidence="4" id="KW-1185">Reference proteome</keyword>
<organism evidence="3 4">
    <name type="scientific">Roseospira marina</name>
    <dbReference type="NCBI Taxonomy" id="140057"/>
    <lineage>
        <taxon>Bacteria</taxon>
        <taxon>Pseudomonadati</taxon>
        <taxon>Pseudomonadota</taxon>
        <taxon>Alphaproteobacteria</taxon>
        <taxon>Rhodospirillales</taxon>
        <taxon>Rhodospirillaceae</taxon>
        <taxon>Roseospira</taxon>
    </lineage>
</organism>
<dbReference type="OrthoDB" id="9774318at2"/>
<dbReference type="Pfam" id="PF06850">
    <property type="entry name" value="PHB_depo_C"/>
    <property type="match status" value="1"/>
</dbReference>
<dbReference type="PANTHER" id="PTHR36837:SF4">
    <property type="entry name" value="BLR0908 PROTEIN"/>
    <property type="match status" value="1"/>
</dbReference>
<evidence type="ECO:0000313" key="3">
    <source>
        <dbReference type="EMBL" id="KAA5605489.1"/>
    </source>
</evidence>
<proteinExistence type="predicted"/>
<dbReference type="SUPFAM" id="SSF53474">
    <property type="entry name" value="alpha/beta-Hydrolases"/>
    <property type="match status" value="1"/>
</dbReference>
<dbReference type="InterPro" id="IPR010915">
    <property type="entry name" value="PHB_depoly_PhaZ"/>
</dbReference>
<gene>
    <name evidence="3" type="ORF">F1188_11380</name>
</gene>
<dbReference type="PIRSF" id="PIRSF020818">
    <property type="entry name" value="PHB_depoly_PhaZ"/>
    <property type="match status" value="1"/>
</dbReference>
<feature type="compositionally biased region" description="Low complexity" evidence="1">
    <location>
        <begin position="456"/>
        <end position="479"/>
    </location>
</feature>
<dbReference type="InterPro" id="IPR009656">
    <property type="entry name" value="PHB_depo_C"/>
</dbReference>
<name>A0A5M6ICI6_9PROT</name>
<feature type="compositionally biased region" description="Low complexity" evidence="1">
    <location>
        <begin position="431"/>
        <end position="444"/>
    </location>
</feature>
<dbReference type="Proteomes" id="UP000324065">
    <property type="component" value="Unassembled WGS sequence"/>
</dbReference>
<dbReference type="InterPro" id="IPR051321">
    <property type="entry name" value="PHA/PHB_synthase"/>
</dbReference>
<accession>A0A5M6ICI6</accession>
<sequence>MLYHIHEMNHHAMMPMRMMAQAVNMLATNPLLPSSHTGLGRTVAAGTDVFERVTRKYAKPEFGLNDTIVDGELVSVTERVVDHKPFCNLIHFERDLDEPRDDPAILVVAALSGHYATLMRGTVEALLPDHEVYITDWLNARDVALWHGDFDMETYVRYVIEFLEVLGPDTTVLAVCQPGVPVLCAAALMAEDDNPNRPHSIVLMGSPIDTRESPTAVNLFAESKDMSWFRRRFIQTVPAPYMGVGRNVYPGFLQLGGFMAMNVERHMDAHKDYFNHLIEGDGDSAAAHRTFYDEYLSVMDMPANFYLQTIERVFKEHHLPEGRMRIGDRLVRPEAITDIGLFTVEGEKDDITGLGQTEASHRLMSNVPAAFREHMVCPGVGHYGVFNGRRWREVIRPRIASFVRKARARRGFGSPVEPAVTDSEIRASAVAHEPAAAAGTGASKSKGRARTGGSTGTTATTRSRSGSARRTAAATQPAE</sequence>
<protein>
    <submittedName>
        <fullName evidence="3">Polyhydroxyalkanoate depolymerase</fullName>
    </submittedName>
</protein>
<dbReference type="EMBL" id="VWPJ01000009">
    <property type="protein sequence ID" value="KAA5605489.1"/>
    <property type="molecule type" value="Genomic_DNA"/>
</dbReference>
<evidence type="ECO:0000256" key="1">
    <source>
        <dbReference type="SAM" id="MobiDB-lite"/>
    </source>
</evidence>